<dbReference type="PROSITE" id="PS50005">
    <property type="entry name" value="TPR"/>
    <property type="match status" value="1"/>
</dbReference>
<feature type="repeat" description="TPR" evidence="3">
    <location>
        <begin position="31"/>
        <end position="64"/>
    </location>
</feature>
<dbReference type="Gene3D" id="1.25.40.10">
    <property type="entry name" value="Tetratricopeptide repeat domain"/>
    <property type="match status" value="2"/>
</dbReference>
<evidence type="ECO:0000313" key="5">
    <source>
        <dbReference type="EMBL" id="SDK69400.1"/>
    </source>
</evidence>
<evidence type="ECO:0000313" key="6">
    <source>
        <dbReference type="Proteomes" id="UP000242700"/>
    </source>
</evidence>
<organism evidence="5 6">
    <name type="scientific">Jeotgalicoccus aerolatus</name>
    <dbReference type="NCBI Taxonomy" id="709510"/>
    <lineage>
        <taxon>Bacteria</taxon>
        <taxon>Bacillati</taxon>
        <taxon>Bacillota</taxon>
        <taxon>Bacilli</taxon>
        <taxon>Bacillales</taxon>
        <taxon>Staphylococcaceae</taxon>
        <taxon>Jeotgalicoccus</taxon>
    </lineage>
</organism>
<dbReference type="GO" id="GO:0035269">
    <property type="term" value="P:protein O-linked glycosylation via mannose"/>
    <property type="evidence" value="ECO:0007669"/>
    <property type="project" value="TreeGrafter"/>
</dbReference>
<dbReference type="InterPro" id="IPR019734">
    <property type="entry name" value="TPR_rpt"/>
</dbReference>
<dbReference type="STRING" id="586411.SAMN05216187_1142"/>
<reference evidence="5" key="1">
    <citation type="submission" date="2016-10" db="EMBL/GenBank/DDBJ databases">
        <authorList>
            <person name="de Groot N.N."/>
        </authorList>
    </citation>
    <scope>NUCLEOTIDE SEQUENCE [LARGE SCALE GENOMIC DNA]</scope>
    <source>
        <strain evidence="5">CGMCC 1.8911</strain>
    </source>
</reference>
<dbReference type="PANTHER" id="PTHR44227">
    <property type="match status" value="1"/>
</dbReference>
<dbReference type="EMBL" id="FNFI01000014">
    <property type="protein sequence ID" value="SDK69400.1"/>
    <property type="molecule type" value="Genomic_DNA"/>
</dbReference>
<sequence length="214" mass="24813">MFSYQKYIENKDYEKALELIFKTIDENPDDETHYINGAVVLSTIGKVEEAERFLQQALVLEPNSFSACYTLANLYFNAERYKEALTLYLNVYDKHHEDGDLNMMIARSYHNSGDFLMSIPFFETAHNSRPEDTDISFLYGLTLCQLEQYEPAVKLLKSVTEKTDHADAEYNLGLAVYMKNEDVQSAREHFRKAAAIQPDHHLAHHALKKFEELE</sequence>
<gene>
    <name evidence="4" type="ORF">J2Z27_000681</name>
    <name evidence="5" type="ORF">SAMN05216187_1142</name>
</gene>
<keyword evidence="1" id="KW-0677">Repeat</keyword>
<dbReference type="PANTHER" id="PTHR44227:SF3">
    <property type="entry name" value="PROTEIN O-MANNOSYL-TRANSFERASE TMTC4"/>
    <property type="match status" value="1"/>
</dbReference>
<dbReference type="AlphaFoldDB" id="A0A1G9E001"/>
<dbReference type="InterPro" id="IPR052346">
    <property type="entry name" value="O-mannosyl-transferase_TMTC"/>
</dbReference>
<keyword evidence="7" id="KW-1185">Reference proteome</keyword>
<dbReference type="GO" id="GO:0030968">
    <property type="term" value="P:endoplasmic reticulum unfolded protein response"/>
    <property type="evidence" value="ECO:0007669"/>
    <property type="project" value="TreeGrafter"/>
</dbReference>
<evidence type="ECO:0000256" key="3">
    <source>
        <dbReference type="PROSITE-ProRule" id="PRU00339"/>
    </source>
</evidence>
<dbReference type="OrthoDB" id="9769030at2"/>
<dbReference type="Pfam" id="PF14559">
    <property type="entry name" value="TPR_19"/>
    <property type="match status" value="1"/>
</dbReference>
<evidence type="ECO:0000313" key="7">
    <source>
        <dbReference type="Proteomes" id="UP001519348"/>
    </source>
</evidence>
<keyword evidence="2 3" id="KW-0802">TPR repeat</keyword>
<evidence type="ECO:0000256" key="2">
    <source>
        <dbReference type="ARBA" id="ARBA00022803"/>
    </source>
</evidence>
<dbReference type="EMBL" id="JAGGKN010000002">
    <property type="protein sequence ID" value="MBP1951646.1"/>
    <property type="molecule type" value="Genomic_DNA"/>
</dbReference>
<reference evidence="4 7" key="3">
    <citation type="submission" date="2021-03" db="EMBL/GenBank/DDBJ databases">
        <title>Genomic Encyclopedia of Type Strains, Phase IV (KMG-IV): sequencing the most valuable type-strain genomes for metagenomic binning, comparative biology and taxonomic classification.</title>
        <authorList>
            <person name="Goeker M."/>
        </authorList>
    </citation>
    <scope>NUCLEOTIDE SEQUENCE [LARGE SCALE GENOMIC DNA]</scope>
    <source>
        <strain evidence="4 7">DSM 22420</strain>
    </source>
</reference>
<dbReference type="Pfam" id="PF13432">
    <property type="entry name" value="TPR_16"/>
    <property type="match status" value="1"/>
</dbReference>
<dbReference type="SUPFAM" id="SSF81901">
    <property type="entry name" value="HCP-like"/>
    <property type="match status" value="1"/>
</dbReference>
<dbReference type="Proteomes" id="UP001519348">
    <property type="component" value="Unassembled WGS sequence"/>
</dbReference>
<dbReference type="Proteomes" id="UP000242700">
    <property type="component" value="Unassembled WGS sequence"/>
</dbReference>
<dbReference type="InterPro" id="IPR011990">
    <property type="entry name" value="TPR-like_helical_dom_sf"/>
</dbReference>
<evidence type="ECO:0000313" key="4">
    <source>
        <dbReference type="EMBL" id="MBP1951646.1"/>
    </source>
</evidence>
<reference evidence="6" key="2">
    <citation type="submission" date="2016-10" db="EMBL/GenBank/DDBJ databases">
        <authorList>
            <person name="Varghese N."/>
            <person name="Submissions S."/>
        </authorList>
    </citation>
    <scope>NUCLEOTIDE SEQUENCE [LARGE SCALE GENOMIC DNA]</scope>
    <source>
        <strain evidence="6">CGMCC 1.8911</strain>
    </source>
</reference>
<proteinExistence type="predicted"/>
<dbReference type="RefSeq" id="WP_092599727.1">
    <property type="nucleotide sequence ID" value="NZ_BMCN01000001.1"/>
</dbReference>
<dbReference type="SMART" id="SM00028">
    <property type="entry name" value="TPR"/>
    <property type="match status" value="4"/>
</dbReference>
<accession>A0A1G9E001</accession>
<dbReference type="GO" id="GO:0000030">
    <property type="term" value="F:mannosyltransferase activity"/>
    <property type="evidence" value="ECO:0007669"/>
    <property type="project" value="TreeGrafter"/>
</dbReference>
<evidence type="ECO:0000256" key="1">
    <source>
        <dbReference type="ARBA" id="ARBA00022737"/>
    </source>
</evidence>
<name>A0A1G9E001_9STAP</name>
<protein>
    <submittedName>
        <fullName evidence="4">Tetratricopeptide (TPR) repeat protein</fullName>
    </submittedName>
    <submittedName>
        <fullName evidence="5">Tetratricopeptide repeat-containing protein</fullName>
    </submittedName>
</protein>